<gene>
    <name evidence="4" type="ORF">AQUCO_07400009v1</name>
</gene>
<dbReference type="GO" id="GO:0003729">
    <property type="term" value="F:mRNA binding"/>
    <property type="evidence" value="ECO:0007669"/>
    <property type="project" value="TreeGrafter"/>
</dbReference>
<dbReference type="InParanoid" id="A0A2G5C9D8"/>
<dbReference type="FunCoup" id="A0A2G5C9D8">
    <property type="interactions" value="108"/>
</dbReference>
<dbReference type="InterPro" id="IPR011990">
    <property type="entry name" value="TPR-like_helical_dom_sf"/>
</dbReference>
<name>A0A2G5C9D8_AQUCA</name>
<evidence type="ECO:0000256" key="3">
    <source>
        <dbReference type="PROSITE-ProRule" id="PRU00708"/>
    </source>
</evidence>
<evidence type="ECO:0000256" key="1">
    <source>
        <dbReference type="ARBA" id="ARBA00007626"/>
    </source>
</evidence>
<accession>A0A2G5C9D8</accession>
<dbReference type="OrthoDB" id="1585145at2759"/>
<dbReference type="AlphaFoldDB" id="A0A2G5C9D8"/>
<sequence>AQHSPDFEKLCNIVSNGIGSLDDLEASLNKSKVYITSSLVTQILDNCKTQVPTRRLLRFFSWSKKNPDCELKDEVFNYGVRVFAEKKDSVALDILVSDFRKESRVMEIETFSLVAETLVKFGREDDAVGIFKNLDKFKCSKDGEAVTAIVHALCSKGFAKKAEGVVWHHRSKISGVETCIYKSLLHGWCVHGNVKEARRILNEMKSLGLERDFFCYNTLLRCLCRRNLRFNPSALVPEATNVIAEMRSNDVKPTAASFNILLSCLGKTRRVKEAQRILSKMRKYGCPPNCTSYYLVVRVLYLSGRFGTGNKVVDEMLKEGIMPEPRFYHDLVGVLCGVERIGHALELFQRMKKYGSGDYGPVYDLLILKLCKGGEFEKGRLLWNEAMERGIILHCSSDVLDPSITEVFKPLKKVEEVSIVRTTKKTKKKKIASAKK</sequence>
<organism evidence="4 5">
    <name type="scientific">Aquilegia coerulea</name>
    <name type="common">Rocky mountain columbine</name>
    <dbReference type="NCBI Taxonomy" id="218851"/>
    <lineage>
        <taxon>Eukaryota</taxon>
        <taxon>Viridiplantae</taxon>
        <taxon>Streptophyta</taxon>
        <taxon>Embryophyta</taxon>
        <taxon>Tracheophyta</taxon>
        <taxon>Spermatophyta</taxon>
        <taxon>Magnoliopsida</taxon>
        <taxon>Ranunculales</taxon>
        <taxon>Ranunculaceae</taxon>
        <taxon>Thalictroideae</taxon>
        <taxon>Aquilegia</taxon>
    </lineage>
</organism>
<evidence type="ECO:0008006" key="6">
    <source>
        <dbReference type="Google" id="ProtNLM"/>
    </source>
</evidence>
<dbReference type="FunFam" id="1.25.40.10:FF:000910">
    <property type="entry name" value="Pentatricopeptide repeat-containing protein At5g14080"/>
    <property type="match status" value="1"/>
</dbReference>
<dbReference type="Pfam" id="PF01535">
    <property type="entry name" value="PPR"/>
    <property type="match status" value="2"/>
</dbReference>
<dbReference type="Proteomes" id="UP000230069">
    <property type="component" value="Unassembled WGS sequence"/>
</dbReference>
<reference evidence="4 5" key="1">
    <citation type="submission" date="2017-09" db="EMBL/GenBank/DDBJ databases">
        <title>WGS assembly of Aquilegia coerulea Goldsmith.</title>
        <authorList>
            <person name="Hodges S."/>
            <person name="Kramer E."/>
            <person name="Nordborg M."/>
            <person name="Tomkins J."/>
            <person name="Borevitz J."/>
            <person name="Derieg N."/>
            <person name="Yan J."/>
            <person name="Mihaltcheva S."/>
            <person name="Hayes R.D."/>
            <person name="Rokhsar D."/>
        </authorList>
    </citation>
    <scope>NUCLEOTIDE SEQUENCE [LARGE SCALE GENOMIC DNA]</scope>
    <source>
        <strain evidence="5">cv. Goldsmith</strain>
    </source>
</reference>
<dbReference type="PANTHER" id="PTHR47938:SF9">
    <property type="entry name" value="OS10G0422300 PROTEIN"/>
    <property type="match status" value="1"/>
</dbReference>
<dbReference type="EMBL" id="KZ305091">
    <property type="protein sequence ID" value="PIA27878.1"/>
    <property type="molecule type" value="Genomic_DNA"/>
</dbReference>
<protein>
    <recommendedName>
        <fullName evidence="6">Pentacotripeptide-repeat region of PRORP domain-containing protein</fullName>
    </recommendedName>
</protein>
<feature type="repeat" description="PPR" evidence="3">
    <location>
        <begin position="289"/>
        <end position="323"/>
    </location>
</feature>
<keyword evidence="2" id="KW-0677">Repeat</keyword>
<feature type="repeat" description="PPR" evidence="3">
    <location>
        <begin position="254"/>
        <end position="288"/>
    </location>
</feature>
<dbReference type="Pfam" id="PF13041">
    <property type="entry name" value="PPR_2"/>
    <property type="match status" value="2"/>
</dbReference>
<dbReference type="GO" id="GO:0005739">
    <property type="term" value="C:mitochondrion"/>
    <property type="evidence" value="ECO:0007669"/>
    <property type="project" value="TreeGrafter"/>
</dbReference>
<comment type="similarity">
    <text evidence="1">Belongs to the PPR family. P subfamily.</text>
</comment>
<dbReference type="STRING" id="218851.A0A2G5C9D8"/>
<dbReference type="InterPro" id="IPR002885">
    <property type="entry name" value="PPR_rpt"/>
</dbReference>
<keyword evidence="5" id="KW-1185">Reference proteome</keyword>
<proteinExistence type="inferred from homology"/>
<dbReference type="PROSITE" id="PS51375">
    <property type="entry name" value="PPR"/>
    <property type="match status" value="3"/>
</dbReference>
<dbReference type="Gene3D" id="1.25.40.10">
    <property type="entry name" value="Tetratricopeptide repeat domain"/>
    <property type="match status" value="3"/>
</dbReference>
<evidence type="ECO:0000313" key="5">
    <source>
        <dbReference type="Proteomes" id="UP000230069"/>
    </source>
</evidence>
<feature type="non-terminal residue" evidence="4">
    <location>
        <position position="1"/>
    </location>
</feature>
<evidence type="ECO:0000313" key="4">
    <source>
        <dbReference type="EMBL" id="PIA27878.1"/>
    </source>
</evidence>
<dbReference type="NCBIfam" id="TIGR00756">
    <property type="entry name" value="PPR"/>
    <property type="match status" value="3"/>
</dbReference>
<feature type="repeat" description="PPR" evidence="3">
    <location>
        <begin position="177"/>
        <end position="211"/>
    </location>
</feature>
<evidence type="ECO:0000256" key="2">
    <source>
        <dbReference type="ARBA" id="ARBA00022737"/>
    </source>
</evidence>
<dbReference type="PANTHER" id="PTHR47938">
    <property type="entry name" value="RESPIRATORY COMPLEX I CHAPERONE (CIA84), PUTATIVE (AFU_ORTHOLOGUE AFUA_2G06020)-RELATED"/>
    <property type="match status" value="1"/>
</dbReference>